<accession>A0AAV7VF00</accession>
<dbReference type="EMBL" id="JANPWB010000003">
    <property type="protein sequence ID" value="KAJ1198810.1"/>
    <property type="molecule type" value="Genomic_DNA"/>
</dbReference>
<reference evidence="2" key="1">
    <citation type="journal article" date="2022" name="bioRxiv">
        <title>Sequencing and chromosome-scale assembly of the giantPleurodeles waltlgenome.</title>
        <authorList>
            <person name="Brown T."/>
            <person name="Elewa A."/>
            <person name="Iarovenko S."/>
            <person name="Subramanian E."/>
            <person name="Araus A.J."/>
            <person name="Petzold A."/>
            <person name="Susuki M."/>
            <person name="Suzuki K.-i.T."/>
            <person name="Hayashi T."/>
            <person name="Toyoda A."/>
            <person name="Oliveira C."/>
            <person name="Osipova E."/>
            <person name="Leigh N.D."/>
            <person name="Simon A."/>
            <person name="Yun M.H."/>
        </authorList>
    </citation>
    <scope>NUCLEOTIDE SEQUENCE</scope>
    <source>
        <strain evidence="2">20211129_DDA</strain>
        <tissue evidence="2">Liver</tissue>
    </source>
</reference>
<dbReference type="Proteomes" id="UP001066276">
    <property type="component" value="Chromosome 2_1"/>
</dbReference>
<name>A0AAV7VF00_PLEWA</name>
<gene>
    <name evidence="2" type="ORF">NDU88_002649</name>
</gene>
<protein>
    <recommendedName>
        <fullName evidence="4">Secreted protein</fullName>
    </recommendedName>
</protein>
<comment type="caution">
    <text evidence="2">The sequence shown here is derived from an EMBL/GenBank/DDBJ whole genome shotgun (WGS) entry which is preliminary data.</text>
</comment>
<dbReference type="AlphaFoldDB" id="A0AAV7VF00"/>
<organism evidence="2 3">
    <name type="scientific">Pleurodeles waltl</name>
    <name type="common">Iberian ribbed newt</name>
    <dbReference type="NCBI Taxonomy" id="8319"/>
    <lineage>
        <taxon>Eukaryota</taxon>
        <taxon>Metazoa</taxon>
        <taxon>Chordata</taxon>
        <taxon>Craniata</taxon>
        <taxon>Vertebrata</taxon>
        <taxon>Euteleostomi</taxon>
        <taxon>Amphibia</taxon>
        <taxon>Batrachia</taxon>
        <taxon>Caudata</taxon>
        <taxon>Salamandroidea</taxon>
        <taxon>Salamandridae</taxon>
        <taxon>Pleurodelinae</taxon>
        <taxon>Pleurodeles</taxon>
    </lineage>
</organism>
<proteinExistence type="predicted"/>
<feature type="region of interest" description="Disordered" evidence="1">
    <location>
        <begin position="65"/>
        <end position="90"/>
    </location>
</feature>
<feature type="compositionally biased region" description="Polar residues" evidence="1">
    <location>
        <begin position="66"/>
        <end position="79"/>
    </location>
</feature>
<sequence length="90" mass="9688">MCAPSNRALFLLGVLNHPSGWAPITAPTGVQPQRSAVSAHRSGIPPYLHTGISCYDRRTARLRVESASSPPSGPQTLHRSGQIFGVSEYY</sequence>
<evidence type="ECO:0000256" key="1">
    <source>
        <dbReference type="SAM" id="MobiDB-lite"/>
    </source>
</evidence>
<keyword evidence="3" id="KW-1185">Reference proteome</keyword>
<evidence type="ECO:0000313" key="3">
    <source>
        <dbReference type="Proteomes" id="UP001066276"/>
    </source>
</evidence>
<evidence type="ECO:0000313" key="2">
    <source>
        <dbReference type="EMBL" id="KAJ1198810.1"/>
    </source>
</evidence>
<evidence type="ECO:0008006" key="4">
    <source>
        <dbReference type="Google" id="ProtNLM"/>
    </source>
</evidence>